<accession>A0AAF3EQM3</accession>
<name>A0AAF3EQM3_9BILA</name>
<dbReference type="WBParaSite" id="MBELARI_LOCUS16389">
    <property type="protein sequence ID" value="MBELARI_LOCUS16389"/>
    <property type="gene ID" value="MBELARI_LOCUS16389"/>
</dbReference>
<sequence>MAFLVSLITSAPPEYTGTCTVDTDCYPNTQQKCSDFGYCMGPNKEWQCPNGLDSECPSGWKCSLNGNGKGVGCGMSGKH</sequence>
<evidence type="ECO:0000313" key="2">
    <source>
        <dbReference type="WBParaSite" id="MBELARI_LOCUS16389"/>
    </source>
</evidence>
<dbReference type="Proteomes" id="UP000887575">
    <property type="component" value="Unassembled WGS sequence"/>
</dbReference>
<organism evidence="1 2">
    <name type="scientific">Mesorhabditis belari</name>
    <dbReference type="NCBI Taxonomy" id="2138241"/>
    <lineage>
        <taxon>Eukaryota</taxon>
        <taxon>Metazoa</taxon>
        <taxon>Ecdysozoa</taxon>
        <taxon>Nematoda</taxon>
        <taxon>Chromadorea</taxon>
        <taxon>Rhabditida</taxon>
        <taxon>Rhabditina</taxon>
        <taxon>Rhabditomorpha</taxon>
        <taxon>Rhabditoidea</taxon>
        <taxon>Rhabditidae</taxon>
        <taxon>Mesorhabditinae</taxon>
        <taxon>Mesorhabditis</taxon>
    </lineage>
</organism>
<protein>
    <submittedName>
        <fullName evidence="2">Uncharacterized protein</fullName>
    </submittedName>
</protein>
<reference evidence="2" key="1">
    <citation type="submission" date="2024-02" db="UniProtKB">
        <authorList>
            <consortium name="WormBaseParasite"/>
        </authorList>
    </citation>
    <scope>IDENTIFICATION</scope>
</reference>
<proteinExistence type="predicted"/>
<dbReference type="AlphaFoldDB" id="A0AAF3EQM3"/>
<evidence type="ECO:0000313" key="1">
    <source>
        <dbReference type="Proteomes" id="UP000887575"/>
    </source>
</evidence>
<keyword evidence="1" id="KW-1185">Reference proteome</keyword>